<reference evidence="4" key="1">
    <citation type="submission" date="2016-10" db="EMBL/GenBank/DDBJ databases">
        <authorList>
            <person name="Varghese N."/>
            <person name="Submissions S."/>
        </authorList>
    </citation>
    <scope>NUCLEOTIDE SEQUENCE [LARGE SCALE GENOMIC DNA]</scope>
    <source>
        <strain evidence="4">DSM 18168</strain>
    </source>
</reference>
<organism evidence="3 4">
    <name type="scientific">Xenorhabdus koppenhoeferi</name>
    <dbReference type="NCBI Taxonomy" id="351659"/>
    <lineage>
        <taxon>Bacteria</taxon>
        <taxon>Pseudomonadati</taxon>
        <taxon>Pseudomonadota</taxon>
        <taxon>Gammaproteobacteria</taxon>
        <taxon>Enterobacterales</taxon>
        <taxon>Morganellaceae</taxon>
        <taxon>Xenorhabdus</taxon>
    </lineage>
</organism>
<dbReference type="NCBIfam" id="NF007106">
    <property type="entry name" value="PRK09555.1"/>
    <property type="match status" value="1"/>
</dbReference>
<dbReference type="InterPro" id="IPR007167">
    <property type="entry name" value="Fe-transptr_FeoA-like"/>
</dbReference>
<evidence type="ECO:0000259" key="2">
    <source>
        <dbReference type="SMART" id="SM00899"/>
    </source>
</evidence>
<proteinExistence type="predicted"/>
<name>A0A1I7JB54_9GAMM</name>
<evidence type="ECO:0000256" key="1">
    <source>
        <dbReference type="ARBA" id="ARBA00023004"/>
    </source>
</evidence>
<dbReference type="RefSeq" id="WP_092552659.1">
    <property type="nucleotide sequence ID" value="NZ_CAWRBG010000076.1"/>
</dbReference>
<keyword evidence="4" id="KW-1185">Reference proteome</keyword>
<dbReference type="GO" id="GO:0046914">
    <property type="term" value="F:transition metal ion binding"/>
    <property type="evidence" value="ECO:0007669"/>
    <property type="project" value="InterPro"/>
</dbReference>
<evidence type="ECO:0000313" key="3">
    <source>
        <dbReference type="EMBL" id="SFU82396.1"/>
    </source>
</evidence>
<dbReference type="SUPFAM" id="SSF50037">
    <property type="entry name" value="C-terminal domain of transcriptional repressors"/>
    <property type="match status" value="1"/>
</dbReference>
<evidence type="ECO:0000313" key="4">
    <source>
        <dbReference type="Proteomes" id="UP000242496"/>
    </source>
</evidence>
<dbReference type="InterPro" id="IPR052713">
    <property type="entry name" value="FeoA"/>
</dbReference>
<protein>
    <submittedName>
        <fullName evidence="3">Ferrous iron transport protein A</fullName>
    </submittedName>
</protein>
<dbReference type="PANTHER" id="PTHR42954">
    <property type="entry name" value="FE(2+) TRANSPORT PROTEIN A"/>
    <property type="match status" value="1"/>
</dbReference>
<dbReference type="Gene3D" id="2.30.30.90">
    <property type="match status" value="1"/>
</dbReference>
<dbReference type="InterPro" id="IPR008988">
    <property type="entry name" value="Transcriptional_repressor_C"/>
</dbReference>
<dbReference type="AlphaFoldDB" id="A0A1I7JB54"/>
<dbReference type="OrthoDB" id="9811076at2"/>
<dbReference type="PANTHER" id="PTHR42954:SF2">
    <property type="entry name" value="FE(2+) TRANSPORT PROTEIN A"/>
    <property type="match status" value="1"/>
</dbReference>
<feature type="domain" description="Ferrous iron transporter FeoA-like" evidence="2">
    <location>
        <begin position="1"/>
        <end position="72"/>
    </location>
</feature>
<dbReference type="STRING" id="351659.SAMN05421784_12937"/>
<dbReference type="Proteomes" id="UP000242496">
    <property type="component" value="Unassembled WGS sequence"/>
</dbReference>
<sequence length="75" mass="8436">MPFIPDRRYKILGFSPDINPAYRQKLLSIGVLPGATFKVIRIAPLGDPIQVETTKSNLALRKQDLELLMLDEALD</sequence>
<gene>
    <name evidence="3" type="ORF">SAMN05421784_12937</name>
</gene>
<dbReference type="EMBL" id="FPBJ01000029">
    <property type="protein sequence ID" value="SFU82396.1"/>
    <property type="molecule type" value="Genomic_DNA"/>
</dbReference>
<dbReference type="InterPro" id="IPR038157">
    <property type="entry name" value="FeoA_core_dom"/>
</dbReference>
<dbReference type="Pfam" id="PF04023">
    <property type="entry name" value="FeoA"/>
    <property type="match status" value="1"/>
</dbReference>
<dbReference type="SMART" id="SM00899">
    <property type="entry name" value="FeoA"/>
    <property type="match status" value="1"/>
</dbReference>
<keyword evidence="1" id="KW-0408">Iron</keyword>
<accession>A0A1I7JB54</accession>